<dbReference type="Proteomes" id="UP000754563">
    <property type="component" value="Unassembled WGS sequence"/>
</dbReference>
<sequence>MAGTPQNQGPINNQAQAVNSPQQQNVQPQANQIPVPVPQGGSPQTVPLNQSAQQPVSQPQAIQQSTPQAPQATIQQNQVSNQVQQPQQTQNATLQPQVNQSAQAGQINPQQSVPQQTQSSSFQNLVQPGTVEAANDKQSGIPSLNMEDMYEKKKFKLPISPGKIFMILMLLGLGYGGFWAYSNPDSVKAYLNNGYAPEVTSGQFASAPSTWEAEEVRVDEGYLLQTANNPTENFQDIVVGENTITLARNIAQTGDPLWLLFKITENPEPDKTEFTVESVGFSRVMLPKVVYGGLLNTKVLAFLGTPAETPAMSIIQSLFKENTQLVLASKTVELLPGEVVLTNEPDVFLQNVNQEFERFNGADSSVPDSVNDALKSKQDSLENLGEGLGSMEDVLQKSGYDVEIPDKNSFSDAQQDE</sequence>
<feature type="compositionally biased region" description="Low complexity" evidence="1">
    <location>
        <begin position="12"/>
        <end position="34"/>
    </location>
</feature>
<feature type="region of interest" description="Disordered" evidence="1">
    <location>
        <begin position="360"/>
        <end position="417"/>
    </location>
</feature>
<name>A0A955L7C3_9BACT</name>
<keyword evidence="2" id="KW-0472">Membrane</keyword>
<evidence type="ECO:0000313" key="4">
    <source>
        <dbReference type="Proteomes" id="UP000754563"/>
    </source>
</evidence>
<evidence type="ECO:0000256" key="2">
    <source>
        <dbReference type="SAM" id="Phobius"/>
    </source>
</evidence>
<feature type="compositionally biased region" description="Polar residues" evidence="1">
    <location>
        <begin position="99"/>
        <end position="109"/>
    </location>
</feature>
<reference evidence="3" key="1">
    <citation type="submission" date="2020-04" db="EMBL/GenBank/DDBJ databases">
        <authorList>
            <person name="Zhang T."/>
        </authorList>
    </citation>
    <scope>NUCLEOTIDE SEQUENCE</scope>
    <source>
        <strain evidence="3">HKST-UBA11</strain>
    </source>
</reference>
<proteinExistence type="predicted"/>
<reference evidence="3" key="2">
    <citation type="journal article" date="2021" name="Microbiome">
        <title>Successional dynamics and alternative stable states in a saline activated sludge microbial community over 9 years.</title>
        <authorList>
            <person name="Wang Y."/>
            <person name="Ye J."/>
            <person name="Ju F."/>
            <person name="Liu L."/>
            <person name="Boyd J.A."/>
            <person name="Deng Y."/>
            <person name="Parks D.H."/>
            <person name="Jiang X."/>
            <person name="Yin X."/>
            <person name="Woodcroft B.J."/>
            <person name="Tyson G.W."/>
            <person name="Hugenholtz P."/>
            <person name="Polz M.F."/>
            <person name="Zhang T."/>
        </authorList>
    </citation>
    <scope>NUCLEOTIDE SEQUENCE</scope>
    <source>
        <strain evidence="3">HKST-UBA11</strain>
    </source>
</reference>
<gene>
    <name evidence="3" type="ORF">KC717_01675</name>
</gene>
<feature type="compositionally biased region" description="Polar residues" evidence="1">
    <location>
        <begin position="1"/>
        <end position="11"/>
    </location>
</feature>
<feature type="compositionally biased region" description="Low complexity" evidence="1">
    <location>
        <begin position="50"/>
        <end position="65"/>
    </location>
</feature>
<keyword evidence="2" id="KW-1133">Transmembrane helix</keyword>
<organism evidence="3 4">
    <name type="scientific">Candidatus Dojkabacteria bacterium</name>
    <dbReference type="NCBI Taxonomy" id="2099670"/>
    <lineage>
        <taxon>Bacteria</taxon>
        <taxon>Candidatus Dojkabacteria</taxon>
    </lineage>
</organism>
<dbReference type="EMBL" id="JAGQLH010000014">
    <property type="protein sequence ID" value="MCA9385337.1"/>
    <property type="molecule type" value="Genomic_DNA"/>
</dbReference>
<feature type="transmembrane region" description="Helical" evidence="2">
    <location>
        <begin position="162"/>
        <end position="181"/>
    </location>
</feature>
<feature type="region of interest" description="Disordered" evidence="1">
    <location>
        <begin position="1"/>
        <end position="122"/>
    </location>
</feature>
<keyword evidence="2" id="KW-0812">Transmembrane</keyword>
<evidence type="ECO:0000256" key="1">
    <source>
        <dbReference type="SAM" id="MobiDB-lite"/>
    </source>
</evidence>
<evidence type="ECO:0000313" key="3">
    <source>
        <dbReference type="EMBL" id="MCA9385337.1"/>
    </source>
</evidence>
<feature type="compositionally biased region" description="Polar residues" evidence="1">
    <location>
        <begin position="408"/>
        <end position="417"/>
    </location>
</feature>
<dbReference type="AlphaFoldDB" id="A0A955L7C3"/>
<protein>
    <submittedName>
        <fullName evidence="3">Uncharacterized protein</fullName>
    </submittedName>
</protein>
<accession>A0A955L7C3</accession>
<feature type="compositionally biased region" description="Low complexity" evidence="1">
    <location>
        <begin position="75"/>
        <end position="98"/>
    </location>
</feature>
<feature type="compositionally biased region" description="Low complexity" evidence="1">
    <location>
        <begin position="110"/>
        <end position="122"/>
    </location>
</feature>
<comment type="caution">
    <text evidence="3">The sequence shown here is derived from an EMBL/GenBank/DDBJ whole genome shotgun (WGS) entry which is preliminary data.</text>
</comment>